<feature type="region of interest" description="Disordered" evidence="2">
    <location>
        <begin position="600"/>
        <end position="632"/>
    </location>
</feature>
<dbReference type="EMBL" id="PCYL01000008">
    <property type="protein sequence ID" value="PIR47081.1"/>
    <property type="molecule type" value="Genomic_DNA"/>
</dbReference>
<feature type="region of interest" description="Disordered" evidence="2">
    <location>
        <begin position="650"/>
        <end position="673"/>
    </location>
</feature>
<feature type="region of interest" description="Disordered" evidence="2">
    <location>
        <begin position="300"/>
        <end position="347"/>
    </location>
</feature>
<keyword evidence="1" id="KW-0175">Coiled coil</keyword>
<evidence type="ECO:0000313" key="5">
    <source>
        <dbReference type="Proteomes" id="UP000230833"/>
    </source>
</evidence>
<proteinExistence type="predicted"/>
<name>A0A2H0RKJ9_9BACT</name>
<feature type="coiled-coil region" evidence="1">
    <location>
        <begin position="396"/>
        <end position="423"/>
    </location>
</feature>
<organism evidence="4 5">
    <name type="scientific">Candidatus Vogelbacteria bacterium CG10_big_fil_rev_8_21_14_0_10_45_14</name>
    <dbReference type="NCBI Taxonomy" id="1975042"/>
    <lineage>
        <taxon>Bacteria</taxon>
        <taxon>Candidatus Vogeliibacteriota</taxon>
    </lineage>
</organism>
<reference evidence="4 5" key="1">
    <citation type="submission" date="2017-09" db="EMBL/GenBank/DDBJ databases">
        <title>Depth-based differentiation of microbial function through sediment-hosted aquifers and enrichment of novel symbionts in the deep terrestrial subsurface.</title>
        <authorList>
            <person name="Probst A.J."/>
            <person name="Ladd B."/>
            <person name="Jarett J.K."/>
            <person name="Geller-Mcgrath D.E."/>
            <person name="Sieber C.M."/>
            <person name="Emerson J.B."/>
            <person name="Anantharaman K."/>
            <person name="Thomas B.C."/>
            <person name="Malmstrom R."/>
            <person name="Stieglmeier M."/>
            <person name="Klingl A."/>
            <person name="Woyke T."/>
            <person name="Ryan C.M."/>
            <person name="Banfield J.F."/>
        </authorList>
    </citation>
    <scope>NUCLEOTIDE SEQUENCE [LARGE SCALE GENOMIC DNA]</scope>
    <source>
        <strain evidence="4">CG10_big_fil_rev_8_21_14_0_10_45_14</strain>
    </source>
</reference>
<dbReference type="AlphaFoldDB" id="A0A2H0RKJ9"/>
<feature type="signal peptide" evidence="3">
    <location>
        <begin position="1"/>
        <end position="28"/>
    </location>
</feature>
<evidence type="ECO:0000256" key="2">
    <source>
        <dbReference type="SAM" id="MobiDB-lite"/>
    </source>
</evidence>
<gene>
    <name evidence="4" type="ORF">COV07_00875</name>
</gene>
<protein>
    <submittedName>
        <fullName evidence="4">Uncharacterized protein</fullName>
    </submittedName>
</protein>
<feature type="chain" id="PRO_5013668531" evidence="3">
    <location>
        <begin position="29"/>
        <end position="915"/>
    </location>
</feature>
<feature type="region of interest" description="Disordered" evidence="2">
    <location>
        <begin position="260"/>
        <end position="284"/>
    </location>
</feature>
<feature type="compositionally biased region" description="Low complexity" evidence="2">
    <location>
        <begin position="311"/>
        <end position="327"/>
    </location>
</feature>
<evidence type="ECO:0000256" key="3">
    <source>
        <dbReference type="SAM" id="SignalP"/>
    </source>
</evidence>
<keyword evidence="3" id="KW-0732">Signal</keyword>
<comment type="caution">
    <text evidence="4">The sequence shown here is derived from an EMBL/GenBank/DDBJ whole genome shotgun (WGS) entry which is preliminary data.</text>
</comment>
<evidence type="ECO:0000256" key="1">
    <source>
        <dbReference type="SAM" id="Coils"/>
    </source>
</evidence>
<dbReference type="Proteomes" id="UP000230833">
    <property type="component" value="Unassembled WGS sequence"/>
</dbReference>
<sequence length="915" mass="98544">MNKLQFLKFVSILFLSAFFLIVPDGAHSAVCTSVSCATLSDSGLVEMERSQAVDATRSASQSASYNPTGARTSVYNTREALYQIDRSFDDERAFLGPNPTAEQRRLYYEQVSAYRRALPGMFGGFENLDQLLGADDGEPGLITKGITAAASVDALMRTFMGGAEGLIGQDGAEIIGKLVAAENTINLISNFGNTGLGTLREGQLALSSIGQLFPGIAGKIAPVTQALGAFANLEQSFSGMTSSFGGLSRNIPNMKSAISGSSLMGRGDTSGGSRFQEPFGRSPADRKVVSAAGITGKSAADAKASGEKLTGDATKAGEGTEAAAEEGVSPGGRSVCAPGSAGKKDKGVPIDSQSLLILQNKIEYAQKKSCEEEVRIREVQDKVDAKELKGLESKDAKATEIAKNRLKQARLEWEQERAQKRLKEDGEDKGPVYVDLYKKAFDDIRKRRTKNTISDVKEVLPGERGQKIAEQLEKEEQARYDEKESLKLRLGMEQGGDPDQELAQMEPQQQFMAYLFNPQYYSYNQQVQTVRDERQRREDEAVEEAVQELYWNNGYFGEREVAEKDADGNPRTFVTTIPGKLIEERDRVLKVSSFVDEEIGVDTDTDPRTGQAPEGAKEVRSQSSAGGGGVNPMQALQQTLQTIQTLKQLLGGDDNTGGRDGNNPTRPPDVLPERPIAPTILFSEISTATLDGSLSSIFSWKAENANRCVAVNDWITYGDTDPGDPNARAPRSATTIPQMMLLGDSPIRSGTLLPTEGFAMVYHPQIFKATLRSEKATQNAGAIADQKDTATVSFVRDSLGKLIQRVALVPNIENLEVSDWVIMDIPGVSFSTQARAPVSAQGISGALAVFATEWEQGTSGLRDLDIFNVGETLFAQAPVPAEVALSENAIYTIACEGAGGAEVTSSATVRFGRGE</sequence>
<accession>A0A2H0RKJ9</accession>
<evidence type="ECO:0000313" key="4">
    <source>
        <dbReference type="EMBL" id="PIR47081.1"/>
    </source>
</evidence>